<sequence length="379" mass="42576">MNRLLIRMGLGIVIYLPLSVLDSRSSSAVSLKFSDRYELTKLNDETPNNGGLSLIPSNFDSDYSNQSPLQTSSEFNLSSTQAPQDSSSTENITDLFLGSTYNIQVQTGTESEDQSLLEYVTNSLRNIQFNSVGSNSFANPNVIVLPQVAYEDIYRGLYDFEIDVTANPSTGVPRVVDNSIPEEFLISQESIRNYEPQLVGFQPLSDSADGNILPGRYASTISAVLYESTESGANNSGGSSSAIQNLYGGNIRAVLNNNSYEDLSTRVGSVLPSTNASVFTNIEDIEIESNYKTVSAFQKFQNQKDPRQIELEEQLAEQQEKSKEQREKILDKIRKDQRKRNLKRIKEEKKLRQKKAKELSKQREKLQETLEKQRDRFSN</sequence>
<dbReference type="Proteomes" id="UP000320055">
    <property type="component" value="Unassembled WGS sequence"/>
</dbReference>
<protein>
    <submittedName>
        <fullName evidence="2">Uncharacterized protein</fullName>
    </submittedName>
</protein>
<dbReference type="EMBL" id="CAACVJ010000052">
    <property type="protein sequence ID" value="VEP12365.1"/>
    <property type="molecule type" value="Genomic_DNA"/>
</dbReference>
<dbReference type="AlphaFoldDB" id="A0A563VM48"/>
<accession>A0A563VM48</accession>
<proteinExistence type="predicted"/>
<reference evidence="2 3" key="1">
    <citation type="submission" date="2019-01" db="EMBL/GenBank/DDBJ databases">
        <authorList>
            <person name="Brito A."/>
        </authorList>
    </citation>
    <scope>NUCLEOTIDE SEQUENCE [LARGE SCALE GENOMIC DNA]</scope>
    <source>
        <strain evidence="2">1</strain>
    </source>
</reference>
<evidence type="ECO:0000256" key="1">
    <source>
        <dbReference type="SAM" id="MobiDB-lite"/>
    </source>
</evidence>
<feature type="compositionally biased region" description="Basic and acidic residues" evidence="1">
    <location>
        <begin position="344"/>
        <end position="379"/>
    </location>
</feature>
<feature type="compositionally biased region" description="Basic and acidic residues" evidence="1">
    <location>
        <begin position="319"/>
        <end position="334"/>
    </location>
</feature>
<keyword evidence="3" id="KW-1185">Reference proteome</keyword>
<organism evidence="2 3">
    <name type="scientific">Hyella patelloides LEGE 07179</name>
    <dbReference type="NCBI Taxonomy" id="945734"/>
    <lineage>
        <taxon>Bacteria</taxon>
        <taxon>Bacillati</taxon>
        <taxon>Cyanobacteriota</taxon>
        <taxon>Cyanophyceae</taxon>
        <taxon>Pleurocapsales</taxon>
        <taxon>Hyellaceae</taxon>
        <taxon>Hyella</taxon>
    </lineage>
</organism>
<gene>
    <name evidence="2" type="ORF">H1P_1450021</name>
</gene>
<dbReference type="RefSeq" id="WP_144870324.1">
    <property type="nucleotide sequence ID" value="NZ_LR213896.1"/>
</dbReference>
<evidence type="ECO:0000313" key="3">
    <source>
        <dbReference type="Proteomes" id="UP000320055"/>
    </source>
</evidence>
<feature type="region of interest" description="Disordered" evidence="1">
    <location>
        <begin position="319"/>
        <end position="379"/>
    </location>
</feature>
<feature type="region of interest" description="Disordered" evidence="1">
    <location>
        <begin position="63"/>
        <end position="90"/>
    </location>
</feature>
<evidence type="ECO:0000313" key="2">
    <source>
        <dbReference type="EMBL" id="VEP12365.1"/>
    </source>
</evidence>
<name>A0A563VM48_9CYAN</name>